<accession>A0A0K0CY76</accession>
<name>A0A0K0CY76_ANGCA</name>
<dbReference type="Proteomes" id="UP000035642">
    <property type="component" value="Unassembled WGS sequence"/>
</dbReference>
<dbReference type="AlphaFoldDB" id="A0A0K0CY76"/>
<organism evidence="2 3">
    <name type="scientific">Angiostrongylus cantonensis</name>
    <name type="common">Rat lungworm</name>
    <dbReference type="NCBI Taxonomy" id="6313"/>
    <lineage>
        <taxon>Eukaryota</taxon>
        <taxon>Metazoa</taxon>
        <taxon>Ecdysozoa</taxon>
        <taxon>Nematoda</taxon>
        <taxon>Chromadorea</taxon>
        <taxon>Rhabditida</taxon>
        <taxon>Rhabditina</taxon>
        <taxon>Rhabditomorpha</taxon>
        <taxon>Strongyloidea</taxon>
        <taxon>Metastrongylidae</taxon>
        <taxon>Angiostrongylus</taxon>
    </lineage>
</organism>
<reference evidence="3" key="2">
    <citation type="submission" date="2017-02" db="UniProtKB">
        <authorList>
            <consortium name="WormBaseParasite"/>
        </authorList>
    </citation>
    <scope>IDENTIFICATION</scope>
</reference>
<evidence type="ECO:0000256" key="1">
    <source>
        <dbReference type="SAM" id="MobiDB-lite"/>
    </source>
</evidence>
<evidence type="ECO:0000313" key="3">
    <source>
        <dbReference type="WBParaSite" id="ACAC_0000257801-mRNA-1"/>
    </source>
</evidence>
<reference evidence="2" key="1">
    <citation type="submission" date="2012-09" db="EMBL/GenBank/DDBJ databases">
        <authorList>
            <person name="Martin A.A."/>
        </authorList>
    </citation>
    <scope>NUCLEOTIDE SEQUENCE</scope>
</reference>
<feature type="compositionally biased region" description="Gly residues" evidence="1">
    <location>
        <begin position="32"/>
        <end position="63"/>
    </location>
</feature>
<proteinExistence type="predicted"/>
<feature type="region of interest" description="Disordered" evidence="1">
    <location>
        <begin position="1"/>
        <end position="81"/>
    </location>
</feature>
<protein>
    <submittedName>
        <fullName evidence="3">Jacalin-type lectin domain-containing protein</fullName>
    </submittedName>
</protein>
<keyword evidence="2" id="KW-1185">Reference proteome</keyword>
<dbReference type="WBParaSite" id="ACAC_0000257801-mRNA-1">
    <property type="protein sequence ID" value="ACAC_0000257801-mRNA-1"/>
    <property type="gene ID" value="ACAC_0000257801"/>
</dbReference>
<feature type="compositionally biased region" description="Basic residues" evidence="1">
    <location>
        <begin position="64"/>
        <end position="81"/>
    </location>
</feature>
<sequence>MTEKSEQGGTTGGTTQPEGADDKDEKKELDGTGAGTTGGGTTGVGSTMGGTTAGDGGTTTGGGKKGKSSKGKKSKKKKTAHFKQIDITGALGDIRSVEREWGKRNQSVIHEHRFLEI</sequence>
<evidence type="ECO:0000313" key="2">
    <source>
        <dbReference type="Proteomes" id="UP000035642"/>
    </source>
</evidence>